<dbReference type="HAMAP" id="MF_00328">
    <property type="entry name" value="Guanylate_kinase"/>
    <property type="match status" value="1"/>
</dbReference>
<name>A0A6N2ZK42_9FIRM</name>
<evidence type="ECO:0000259" key="12">
    <source>
        <dbReference type="PROSITE" id="PS50052"/>
    </source>
</evidence>
<dbReference type="Gene3D" id="3.40.50.300">
    <property type="entry name" value="P-loop containing nucleotide triphosphate hydrolases"/>
    <property type="match status" value="1"/>
</dbReference>
<dbReference type="InterPro" id="IPR008145">
    <property type="entry name" value="GK/Ca_channel_bsu"/>
</dbReference>
<evidence type="ECO:0000256" key="9">
    <source>
        <dbReference type="ARBA" id="ARBA00030128"/>
    </source>
</evidence>
<dbReference type="EC" id="2.7.4.8" evidence="3 11"/>
<dbReference type="PANTHER" id="PTHR23117">
    <property type="entry name" value="GUANYLATE KINASE-RELATED"/>
    <property type="match status" value="1"/>
</dbReference>
<dbReference type="PROSITE" id="PS00856">
    <property type="entry name" value="GUANYLATE_KINASE_1"/>
    <property type="match status" value="1"/>
</dbReference>
<dbReference type="NCBIfam" id="TIGR03263">
    <property type="entry name" value="guanyl_kin"/>
    <property type="match status" value="1"/>
</dbReference>
<dbReference type="InterPro" id="IPR027417">
    <property type="entry name" value="P-loop_NTPase"/>
</dbReference>
<evidence type="ECO:0000256" key="4">
    <source>
        <dbReference type="ARBA" id="ARBA00016296"/>
    </source>
</evidence>
<dbReference type="EMBL" id="JAJBMB010000001">
    <property type="protein sequence ID" value="MCB5444707.1"/>
    <property type="molecule type" value="Genomic_DNA"/>
</dbReference>
<dbReference type="Pfam" id="PF00625">
    <property type="entry name" value="Guanylate_kin"/>
    <property type="match status" value="1"/>
</dbReference>
<evidence type="ECO:0000256" key="8">
    <source>
        <dbReference type="ARBA" id="ARBA00022840"/>
    </source>
</evidence>
<dbReference type="SUPFAM" id="SSF52540">
    <property type="entry name" value="P-loop containing nucleoside triphosphate hydrolases"/>
    <property type="match status" value="1"/>
</dbReference>
<dbReference type="InterPro" id="IPR017665">
    <property type="entry name" value="Guanylate_kinase"/>
</dbReference>
<dbReference type="Proteomes" id="UP001299409">
    <property type="component" value="Unassembled WGS sequence"/>
</dbReference>
<keyword evidence="8 11" id="KW-0067">ATP-binding</keyword>
<proteinExistence type="inferred from homology"/>
<evidence type="ECO:0000256" key="10">
    <source>
        <dbReference type="ARBA" id="ARBA00048594"/>
    </source>
</evidence>
<dbReference type="GO" id="GO:0004385">
    <property type="term" value="F:GMP kinase activity"/>
    <property type="evidence" value="ECO:0007669"/>
    <property type="project" value="UniProtKB-UniRule"/>
</dbReference>
<dbReference type="InterPro" id="IPR020590">
    <property type="entry name" value="Guanylate_kinase_CS"/>
</dbReference>
<dbReference type="FunFam" id="3.30.63.10:FF:000002">
    <property type="entry name" value="Guanylate kinase 1"/>
    <property type="match status" value="1"/>
</dbReference>
<evidence type="ECO:0000256" key="2">
    <source>
        <dbReference type="ARBA" id="ARBA00005790"/>
    </source>
</evidence>
<dbReference type="SMART" id="SM00072">
    <property type="entry name" value="GuKc"/>
    <property type="match status" value="1"/>
</dbReference>
<evidence type="ECO:0000256" key="7">
    <source>
        <dbReference type="ARBA" id="ARBA00022777"/>
    </source>
</evidence>
<sequence length="207" mass="23663">MIKKKGLLLVISGPSGAGKGTVCKELLKRNPDFKLSVSATTRAPREGEVDGESYYFLTKEKFNEMIGQGGFLEYAQIYSNFYGTPKGPVMKYLEEGKDVILEIEMQGARQVKEMYPEAVLIFVLPPSLEELRNRLTTRGTETQEQVDERLSTSFEEIKQVKDYNYFIFNENNKTTESAMIIENLIVAEKNKASRYEKAIIKKFEEEL</sequence>
<evidence type="ECO:0000256" key="11">
    <source>
        <dbReference type="HAMAP-Rule" id="MF_00328"/>
    </source>
</evidence>
<organism evidence="14">
    <name type="scientific">Intestinibacter bartlettii</name>
    <dbReference type="NCBI Taxonomy" id="261299"/>
    <lineage>
        <taxon>Bacteria</taxon>
        <taxon>Bacillati</taxon>
        <taxon>Bacillota</taxon>
        <taxon>Clostridia</taxon>
        <taxon>Peptostreptococcales</taxon>
        <taxon>Peptostreptococcaceae</taxon>
        <taxon>Intestinibacter</taxon>
    </lineage>
</organism>
<keyword evidence="11" id="KW-0963">Cytoplasm</keyword>
<gene>
    <name evidence="11 14" type="primary">gmk</name>
    <name evidence="14" type="ORF">IBLFYP30_00111</name>
    <name evidence="13" type="ORF">LIP50_00670</name>
</gene>
<feature type="domain" description="Guanylate kinase-like" evidence="12">
    <location>
        <begin position="6"/>
        <end position="186"/>
    </location>
</feature>
<reference evidence="13 15" key="2">
    <citation type="submission" date="2021-10" db="EMBL/GenBank/DDBJ databases">
        <title>Collection of gut derived symbiotic bacterial strains cultured from healthy donors.</title>
        <authorList>
            <person name="Lin H."/>
            <person name="Littmann E."/>
            <person name="Claire K."/>
            <person name="Pamer E."/>
        </authorList>
    </citation>
    <scope>NUCLEOTIDE SEQUENCE [LARGE SCALE GENOMIC DNA]</scope>
    <source>
        <strain evidence="13 15">MSK.17.68</strain>
    </source>
</reference>
<dbReference type="PROSITE" id="PS50052">
    <property type="entry name" value="GUANYLATE_KINASE_2"/>
    <property type="match status" value="1"/>
</dbReference>
<comment type="similarity">
    <text evidence="2 11">Belongs to the guanylate kinase family.</text>
</comment>
<dbReference type="CDD" id="cd00071">
    <property type="entry name" value="GMPK"/>
    <property type="match status" value="1"/>
</dbReference>
<evidence type="ECO:0000313" key="13">
    <source>
        <dbReference type="EMBL" id="MCB5444707.1"/>
    </source>
</evidence>
<reference evidence="14" key="1">
    <citation type="submission" date="2019-11" db="EMBL/GenBank/DDBJ databases">
        <authorList>
            <person name="Feng L."/>
        </authorList>
    </citation>
    <scope>NUCLEOTIDE SEQUENCE</scope>
    <source>
        <strain evidence="14">IbartlettiiLFYP30</strain>
    </source>
</reference>
<keyword evidence="15" id="KW-1185">Reference proteome</keyword>
<evidence type="ECO:0000256" key="5">
    <source>
        <dbReference type="ARBA" id="ARBA00022679"/>
    </source>
</evidence>
<evidence type="ECO:0000256" key="6">
    <source>
        <dbReference type="ARBA" id="ARBA00022741"/>
    </source>
</evidence>
<accession>A0A6N2ZK42</accession>
<evidence type="ECO:0000256" key="3">
    <source>
        <dbReference type="ARBA" id="ARBA00012961"/>
    </source>
</evidence>
<dbReference type="GO" id="GO:0005524">
    <property type="term" value="F:ATP binding"/>
    <property type="evidence" value="ECO:0007669"/>
    <property type="project" value="UniProtKB-UniRule"/>
</dbReference>
<comment type="function">
    <text evidence="1 11">Essential for recycling GMP and indirectly, cGMP.</text>
</comment>
<dbReference type="AlphaFoldDB" id="A0A6N2ZK42"/>
<dbReference type="PANTHER" id="PTHR23117:SF13">
    <property type="entry name" value="GUANYLATE KINASE"/>
    <property type="match status" value="1"/>
</dbReference>
<feature type="binding site" evidence="11">
    <location>
        <begin position="13"/>
        <end position="20"/>
    </location>
    <ligand>
        <name>ATP</name>
        <dbReference type="ChEBI" id="CHEBI:30616"/>
    </ligand>
</feature>
<comment type="subcellular location">
    <subcellularLocation>
        <location evidence="11">Cytoplasm</location>
    </subcellularLocation>
</comment>
<evidence type="ECO:0000313" key="14">
    <source>
        <dbReference type="EMBL" id="VYT79839.1"/>
    </source>
</evidence>
<dbReference type="Gene3D" id="3.30.63.10">
    <property type="entry name" value="Guanylate Kinase phosphate binding domain"/>
    <property type="match status" value="1"/>
</dbReference>
<dbReference type="InterPro" id="IPR008144">
    <property type="entry name" value="Guanylate_kin-like_dom"/>
</dbReference>
<keyword evidence="5 11" id="KW-0808">Transferase</keyword>
<dbReference type="EMBL" id="CACRUE010000012">
    <property type="protein sequence ID" value="VYT79839.1"/>
    <property type="molecule type" value="Genomic_DNA"/>
</dbReference>
<comment type="catalytic activity">
    <reaction evidence="10 11">
        <text>GMP + ATP = GDP + ADP</text>
        <dbReference type="Rhea" id="RHEA:20780"/>
        <dbReference type="ChEBI" id="CHEBI:30616"/>
        <dbReference type="ChEBI" id="CHEBI:58115"/>
        <dbReference type="ChEBI" id="CHEBI:58189"/>
        <dbReference type="ChEBI" id="CHEBI:456216"/>
        <dbReference type="EC" id="2.7.4.8"/>
    </reaction>
</comment>
<evidence type="ECO:0000256" key="1">
    <source>
        <dbReference type="ARBA" id="ARBA00003531"/>
    </source>
</evidence>
<dbReference type="GO" id="GO:0005829">
    <property type="term" value="C:cytosol"/>
    <property type="evidence" value="ECO:0007669"/>
    <property type="project" value="TreeGrafter"/>
</dbReference>
<keyword evidence="6 11" id="KW-0547">Nucleotide-binding</keyword>
<dbReference type="RefSeq" id="WP_024037351.1">
    <property type="nucleotide sequence ID" value="NZ_BAABXU010000001.1"/>
</dbReference>
<evidence type="ECO:0000313" key="15">
    <source>
        <dbReference type="Proteomes" id="UP001299409"/>
    </source>
</evidence>
<keyword evidence="7 11" id="KW-0418">Kinase</keyword>
<protein>
    <recommendedName>
        <fullName evidence="4 11">Guanylate kinase</fullName>
        <ecNumber evidence="3 11">2.7.4.8</ecNumber>
    </recommendedName>
    <alternativeName>
        <fullName evidence="9 11">GMP kinase</fullName>
    </alternativeName>
</protein>